<dbReference type="UniPathway" id="UPA00246"/>
<dbReference type="SUPFAM" id="SSF51556">
    <property type="entry name" value="Metallo-dependent hydrolases"/>
    <property type="match status" value="1"/>
</dbReference>
<dbReference type="Gene3D" id="3.20.20.140">
    <property type="entry name" value="Metal-dependent hydrolases"/>
    <property type="match status" value="1"/>
</dbReference>
<comment type="catalytic activity">
    <reaction evidence="1 7">
        <text>D-glucuronate = D-fructuronate</text>
        <dbReference type="Rhea" id="RHEA:13049"/>
        <dbReference type="ChEBI" id="CHEBI:58720"/>
        <dbReference type="ChEBI" id="CHEBI:59863"/>
        <dbReference type="EC" id="5.3.1.12"/>
    </reaction>
</comment>
<evidence type="ECO:0000256" key="3">
    <source>
        <dbReference type="ARBA" id="ARBA00008397"/>
    </source>
</evidence>
<dbReference type="NCBIfam" id="NF002794">
    <property type="entry name" value="PRK02925.1"/>
    <property type="match status" value="1"/>
</dbReference>
<dbReference type="EC" id="5.3.1.12" evidence="4 7"/>
<evidence type="ECO:0000256" key="2">
    <source>
        <dbReference type="ARBA" id="ARBA00004892"/>
    </source>
</evidence>
<dbReference type="GO" id="GO:0042840">
    <property type="term" value="P:D-glucuronate catabolic process"/>
    <property type="evidence" value="ECO:0007669"/>
    <property type="project" value="TreeGrafter"/>
</dbReference>
<evidence type="ECO:0000256" key="5">
    <source>
        <dbReference type="ARBA" id="ARBA00020555"/>
    </source>
</evidence>
<sequence>MAQFLDENFLLKNETAKRLFFHVAKDLPIFDYHCHLSPQAIAEDKPFDDIARMWLEGDHYKWRVMRANGEPESLCGGKGPWDEKFVAYARSLSKAAGNPLLQWSHLELRRIFGISEVLTPQNALEIRGKANHVLASERISPRSLLAKFNVKVLCTTDDPVDDLHWHKAIAEEQKAGSGFQTKVLPAFRPDKALNAGDIAAWNKYVDELGKAAGTEIGSYEALLDALAKRHNYFHAMGCRLSDHALLVPPYAPASETELDIIVKKGRRGAELSPVEQEKLATALLLHFARLNAQKGWTMQLHIAALRNVNPRLFKAFGPDVGGDSTSDAPIIAPLASLLGALENEGHLPKTILYSLDPSKHNPLAVLAASFAGTSPFDNASQVPGKVQLGAAWWFNDQKDGMERHLKEYAGVGLIGVWVGMLTDSRSFMSFPRHEYFRRLLCNAVGEWVGAGELPDDPLYTDQLVRGICWENAAHYFGML</sequence>
<evidence type="ECO:0000256" key="6">
    <source>
        <dbReference type="ARBA" id="ARBA00023235"/>
    </source>
</evidence>
<evidence type="ECO:0000256" key="1">
    <source>
        <dbReference type="ARBA" id="ARBA00001165"/>
    </source>
</evidence>
<keyword evidence="6 7" id="KW-0413">Isomerase</keyword>
<evidence type="ECO:0000313" key="8">
    <source>
        <dbReference type="EMBL" id="SLM17567.1"/>
    </source>
</evidence>
<organism evidence="8">
    <name type="scientific">uncultured spirochete</name>
    <dbReference type="NCBI Taxonomy" id="156406"/>
    <lineage>
        <taxon>Bacteria</taxon>
        <taxon>Pseudomonadati</taxon>
        <taxon>Spirochaetota</taxon>
        <taxon>Spirochaetia</taxon>
        <taxon>Spirochaetales</taxon>
        <taxon>environmental samples</taxon>
    </lineage>
</organism>
<dbReference type="PANTHER" id="PTHR30068:SF4">
    <property type="entry name" value="URONATE ISOMERASE"/>
    <property type="match status" value="1"/>
</dbReference>
<dbReference type="InterPro" id="IPR003766">
    <property type="entry name" value="Uronate_isomerase"/>
</dbReference>
<dbReference type="InterPro" id="IPR032466">
    <property type="entry name" value="Metal_Hydrolase"/>
</dbReference>
<dbReference type="GO" id="GO:0019698">
    <property type="term" value="P:D-galacturonate catabolic process"/>
    <property type="evidence" value="ECO:0007669"/>
    <property type="project" value="TreeGrafter"/>
</dbReference>
<dbReference type="EMBL" id="FWDO01000004">
    <property type="protein sequence ID" value="SLM17567.1"/>
    <property type="molecule type" value="Genomic_DNA"/>
</dbReference>
<dbReference type="Gene3D" id="1.10.2020.10">
    <property type="entry name" value="uronate isomerase, domain 2, chain A"/>
    <property type="match status" value="1"/>
</dbReference>
<dbReference type="AlphaFoldDB" id="A0A3P3XMQ4"/>
<protein>
    <recommendedName>
        <fullName evidence="5 7">Uronate isomerase</fullName>
        <ecNumber evidence="4 7">5.3.1.12</ecNumber>
    </recommendedName>
    <alternativeName>
        <fullName evidence="7">Glucuronate isomerase</fullName>
    </alternativeName>
    <alternativeName>
        <fullName evidence="7">Uronic isomerase</fullName>
    </alternativeName>
</protein>
<comment type="catalytic activity">
    <reaction evidence="7">
        <text>aldehydo-D-galacturonate = keto-D-tagaturonate</text>
        <dbReference type="Rhea" id="RHEA:27702"/>
        <dbReference type="ChEBI" id="CHEBI:12952"/>
        <dbReference type="ChEBI" id="CHEBI:17886"/>
    </reaction>
</comment>
<reference evidence="8" key="1">
    <citation type="submission" date="2017-02" db="EMBL/GenBank/DDBJ databases">
        <authorList>
            <person name="Regsiter A."/>
            <person name="William W."/>
        </authorList>
    </citation>
    <scope>NUCLEOTIDE SEQUENCE</scope>
    <source>
        <strain evidence="8">BdmA 4</strain>
    </source>
</reference>
<accession>A0A3P3XMQ4</accession>
<comment type="pathway">
    <text evidence="2 7">Carbohydrate metabolism; pentose and glucuronate interconversion.</text>
</comment>
<evidence type="ECO:0000256" key="7">
    <source>
        <dbReference type="HAMAP-Rule" id="MF_00675"/>
    </source>
</evidence>
<gene>
    <name evidence="7 8" type="primary">uxaC</name>
    <name evidence="8" type="ORF">SPIRO4BDMA_40136</name>
</gene>
<evidence type="ECO:0000256" key="4">
    <source>
        <dbReference type="ARBA" id="ARBA00012546"/>
    </source>
</evidence>
<proteinExistence type="inferred from homology"/>
<dbReference type="HAMAP" id="MF_00675">
    <property type="entry name" value="UxaC"/>
    <property type="match status" value="1"/>
</dbReference>
<name>A0A3P3XMQ4_9SPIR</name>
<dbReference type="GO" id="GO:0008880">
    <property type="term" value="F:glucuronate isomerase activity"/>
    <property type="evidence" value="ECO:0007669"/>
    <property type="project" value="UniProtKB-UniRule"/>
</dbReference>
<dbReference type="Pfam" id="PF02614">
    <property type="entry name" value="UxaC"/>
    <property type="match status" value="1"/>
</dbReference>
<dbReference type="PANTHER" id="PTHR30068">
    <property type="entry name" value="URONATE ISOMERASE"/>
    <property type="match status" value="1"/>
</dbReference>
<comment type="similarity">
    <text evidence="3 7">Belongs to the metallo-dependent hydrolases superfamily. Uronate isomerase family.</text>
</comment>